<organism evidence="2 3">
    <name type="scientific">Acetoanaerobium noterae</name>
    <dbReference type="NCBI Taxonomy" id="745369"/>
    <lineage>
        <taxon>Bacteria</taxon>
        <taxon>Bacillati</taxon>
        <taxon>Bacillota</taxon>
        <taxon>Clostridia</taxon>
        <taxon>Peptostreptococcales</taxon>
        <taxon>Filifactoraceae</taxon>
        <taxon>Acetoanaerobium</taxon>
    </lineage>
</organism>
<evidence type="ECO:0000256" key="1">
    <source>
        <dbReference type="SAM" id="Phobius"/>
    </source>
</evidence>
<gene>
    <name evidence="2" type="ORF">SAMN02745120_2292</name>
</gene>
<evidence type="ECO:0000313" key="3">
    <source>
        <dbReference type="Proteomes" id="UP000243406"/>
    </source>
</evidence>
<keyword evidence="1" id="KW-0472">Membrane</keyword>
<protein>
    <submittedName>
        <fullName evidence="2">Uncharacterized protein</fullName>
    </submittedName>
</protein>
<sequence length="86" mass="9759">MLLNAIIWVINVAIESLGDIIRLFLSLLPNSPFQAIEMPASVSKNLSYLNWLVPVNKILGVFSLWLVAIAGFYLYQIILRWVKAIE</sequence>
<feature type="transmembrane region" description="Helical" evidence="1">
    <location>
        <begin position="7"/>
        <end position="28"/>
    </location>
</feature>
<reference evidence="3" key="1">
    <citation type="submission" date="2017-02" db="EMBL/GenBank/DDBJ databases">
        <authorList>
            <person name="Varghese N."/>
            <person name="Submissions S."/>
        </authorList>
    </citation>
    <scope>NUCLEOTIDE SEQUENCE [LARGE SCALE GENOMIC DNA]</scope>
    <source>
        <strain evidence="3">ATCC 35199</strain>
    </source>
</reference>
<keyword evidence="1" id="KW-0812">Transmembrane</keyword>
<accession>A0A1T5CP32</accession>
<feature type="transmembrane region" description="Helical" evidence="1">
    <location>
        <begin position="48"/>
        <end position="75"/>
    </location>
</feature>
<name>A0A1T5CP32_9FIRM</name>
<keyword evidence="3" id="KW-1185">Reference proteome</keyword>
<dbReference type="AlphaFoldDB" id="A0A1T5CP32"/>
<keyword evidence="1" id="KW-1133">Transmembrane helix</keyword>
<dbReference type="RefSeq" id="WP_079590084.1">
    <property type="nucleotide sequence ID" value="NZ_FUYN01000005.1"/>
</dbReference>
<dbReference type="Proteomes" id="UP000243406">
    <property type="component" value="Unassembled WGS sequence"/>
</dbReference>
<proteinExistence type="predicted"/>
<evidence type="ECO:0000313" key="2">
    <source>
        <dbReference type="EMBL" id="SKB60910.1"/>
    </source>
</evidence>
<dbReference type="EMBL" id="FUYN01000005">
    <property type="protein sequence ID" value="SKB60910.1"/>
    <property type="molecule type" value="Genomic_DNA"/>
</dbReference>
<dbReference type="OrthoDB" id="2074478at2"/>